<dbReference type="OrthoDB" id="2498029at2759"/>
<gene>
    <name evidence="1" type="ORF">MUK42_13679</name>
</gene>
<name>A0A9E7I9X5_9LILI</name>
<dbReference type="Proteomes" id="UP001055439">
    <property type="component" value="Chromosome 9"/>
</dbReference>
<keyword evidence="1" id="KW-0689">Ribosomal protein</keyword>
<organism evidence="1 2">
    <name type="scientific">Musa troglodytarum</name>
    <name type="common">fe'i banana</name>
    <dbReference type="NCBI Taxonomy" id="320322"/>
    <lineage>
        <taxon>Eukaryota</taxon>
        <taxon>Viridiplantae</taxon>
        <taxon>Streptophyta</taxon>
        <taxon>Embryophyta</taxon>
        <taxon>Tracheophyta</taxon>
        <taxon>Spermatophyta</taxon>
        <taxon>Magnoliopsida</taxon>
        <taxon>Liliopsida</taxon>
        <taxon>Zingiberales</taxon>
        <taxon>Musaceae</taxon>
        <taxon>Musa</taxon>
    </lineage>
</organism>
<evidence type="ECO:0000313" key="1">
    <source>
        <dbReference type="EMBL" id="URE48044.1"/>
    </source>
</evidence>
<keyword evidence="2" id="KW-1185">Reference proteome</keyword>
<evidence type="ECO:0000313" key="2">
    <source>
        <dbReference type="Proteomes" id="UP001055439"/>
    </source>
</evidence>
<dbReference type="PANTHER" id="PTHR11614">
    <property type="entry name" value="PHOSPHOLIPASE-RELATED"/>
    <property type="match status" value="1"/>
</dbReference>
<dbReference type="AlphaFoldDB" id="A0A9E7I9X5"/>
<accession>A0A9E7I9X5</accession>
<reference evidence="1" key="1">
    <citation type="submission" date="2022-05" db="EMBL/GenBank/DDBJ databases">
        <title>The Musa troglodytarum L. genome provides insights into the mechanism of non-climacteric behaviour and enrichment of carotenoids.</title>
        <authorList>
            <person name="Wang J."/>
        </authorList>
    </citation>
    <scope>NUCLEOTIDE SEQUENCE</scope>
    <source>
        <tissue evidence="1">Leaf</tissue>
    </source>
</reference>
<protein>
    <submittedName>
        <fullName evidence="1">60S ribosomal protein</fullName>
    </submittedName>
</protein>
<sequence>MKPHPAMASILGKLSNIIPTWKIVPTKDIIDIAFKSPEKRQEIRSNQYCYKGKPRLKTGVELFMVSLDIEQKLHQEIR</sequence>
<proteinExistence type="predicted"/>
<dbReference type="EMBL" id="CP097511">
    <property type="protein sequence ID" value="URE48044.1"/>
    <property type="molecule type" value="Genomic_DNA"/>
</dbReference>
<dbReference type="GO" id="GO:0005840">
    <property type="term" value="C:ribosome"/>
    <property type="evidence" value="ECO:0007669"/>
    <property type="project" value="UniProtKB-KW"/>
</dbReference>
<keyword evidence="1" id="KW-0687">Ribonucleoprotein</keyword>
<dbReference type="InterPro" id="IPR051044">
    <property type="entry name" value="MAG_DAG_Lipase"/>
</dbReference>